<dbReference type="PRINTS" id="PR00986">
    <property type="entry name" value="TRNASYNTHVAL"/>
</dbReference>
<evidence type="ECO:0000256" key="10">
    <source>
        <dbReference type="RuleBase" id="RU363035"/>
    </source>
</evidence>
<keyword evidence="4 10" id="KW-0547">Nucleotide-binding</keyword>
<dbReference type="Gene3D" id="3.40.50.620">
    <property type="entry name" value="HUPs"/>
    <property type="match status" value="2"/>
</dbReference>
<dbReference type="NCBIfam" id="NF004349">
    <property type="entry name" value="PRK05729.1"/>
    <property type="match status" value="1"/>
</dbReference>
<dbReference type="CDD" id="cd00817">
    <property type="entry name" value="ValRS_core"/>
    <property type="match status" value="1"/>
</dbReference>
<evidence type="ECO:0000256" key="6">
    <source>
        <dbReference type="ARBA" id="ARBA00022917"/>
    </source>
</evidence>
<dbReference type="InterPro" id="IPR002303">
    <property type="entry name" value="Valyl-tRNA_ligase"/>
</dbReference>
<dbReference type="Gene3D" id="1.10.730.10">
    <property type="entry name" value="Isoleucyl-tRNA Synthetase, Domain 1"/>
    <property type="match status" value="1"/>
</dbReference>
<dbReference type="GO" id="GO:0005829">
    <property type="term" value="C:cytosol"/>
    <property type="evidence" value="ECO:0007669"/>
    <property type="project" value="TreeGrafter"/>
</dbReference>
<dbReference type="EC" id="6.1.1.9" evidence="2"/>
<dbReference type="SUPFAM" id="SSF52374">
    <property type="entry name" value="Nucleotidylyl transferase"/>
    <property type="match status" value="1"/>
</dbReference>
<evidence type="ECO:0000256" key="1">
    <source>
        <dbReference type="ARBA" id="ARBA00005594"/>
    </source>
</evidence>
<dbReference type="InterPro" id="IPR001412">
    <property type="entry name" value="aa-tRNA-synth_I_CS"/>
</dbReference>
<organism evidence="14 15">
    <name type="scientific">Cafeteria roenbergensis</name>
    <name type="common">Marine flagellate</name>
    <dbReference type="NCBI Taxonomy" id="33653"/>
    <lineage>
        <taxon>Eukaryota</taxon>
        <taxon>Sar</taxon>
        <taxon>Stramenopiles</taxon>
        <taxon>Bigyra</taxon>
        <taxon>Opalozoa</taxon>
        <taxon>Bicosoecida</taxon>
        <taxon>Cafeteriaceae</taxon>
        <taxon>Cafeteria</taxon>
    </lineage>
</organism>
<dbReference type="Pfam" id="PF08264">
    <property type="entry name" value="Anticodon_1"/>
    <property type="match status" value="1"/>
</dbReference>
<dbReference type="AlphaFoldDB" id="A0A5A8CNN9"/>
<accession>A0A5A8CNN9</accession>
<comment type="caution">
    <text evidence="14">The sequence shown here is derived from an EMBL/GenBank/DDBJ whole genome shotgun (WGS) entry which is preliminary data.</text>
</comment>
<keyword evidence="5 10" id="KW-0067">ATP-binding</keyword>
<evidence type="ECO:0000259" key="13">
    <source>
        <dbReference type="Pfam" id="PF08264"/>
    </source>
</evidence>
<dbReference type="PANTHER" id="PTHR11946:SF109">
    <property type="entry name" value="VALINE--TRNA LIGASE"/>
    <property type="match status" value="1"/>
</dbReference>
<evidence type="ECO:0000313" key="14">
    <source>
        <dbReference type="EMBL" id="KAA0154665.1"/>
    </source>
</evidence>
<dbReference type="FunFam" id="3.40.50.620:FF:000020">
    <property type="entry name" value="Valine--tRNA ligase, mitochondrial"/>
    <property type="match status" value="1"/>
</dbReference>
<dbReference type="InterPro" id="IPR009080">
    <property type="entry name" value="tRNAsynth_Ia_anticodon-bd"/>
</dbReference>
<dbReference type="SUPFAM" id="SSF47323">
    <property type="entry name" value="Anticodon-binding domain of a subclass of class I aminoacyl-tRNA synthetases"/>
    <property type="match status" value="1"/>
</dbReference>
<feature type="domain" description="Aminoacyl-tRNA synthetase class Ia" evidence="12">
    <location>
        <begin position="488"/>
        <end position="710"/>
    </location>
</feature>
<evidence type="ECO:0000256" key="9">
    <source>
        <dbReference type="ARBA" id="ARBA00047552"/>
    </source>
</evidence>
<keyword evidence="7 10" id="KW-0030">Aminoacyl-tRNA synthetase</keyword>
<dbReference type="Proteomes" id="UP000323011">
    <property type="component" value="Unassembled WGS sequence"/>
</dbReference>
<dbReference type="PROSITE" id="PS00178">
    <property type="entry name" value="AA_TRNA_LIGASE_I"/>
    <property type="match status" value="1"/>
</dbReference>
<dbReference type="GO" id="GO:0006438">
    <property type="term" value="P:valyl-tRNA aminoacylation"/>
    <property type="evidence" value="ECO:0007669"/>
    <property type="project" value="InterPro"/>
</dbReference>
<feature type="domain" description="Aminoacyl-tRNA synthetase class Ia" evidence="12">
    <location>
        <begin position="14"/>
        <end position="459"/>
    </location>
</feature>
<keyword evidence="15" id="KW-1185">Reference proteome</keyword>
<evidence type="ECO:0000256" key="7">
    <source>
        <dbReference type="ARBA" id="ARBA00023146"/>
    </source>
</evidence>
<comment type="similarity">
    <text evidence="1 10">Belongs to the class-I aminoacyl-tRNA synthetase family.</text>
</comment>
<name>A0A5A8CNN9_CAFRO</name>
<dbReference type="SUPFAM" id="SSF50677">
    <property type="entry name" value="ValRS/IleRS/LeuRS editing domain"/>
    <property type="match status" value="1"/>
</dbReference>
<evidence type="ECO:0000259" key="12">
    <source>
        <dbReference type="Pfam" id="PF00133"/>
    </source>
</evidence>
<evidence type="ECO:0000256" key="8">
    <source>
        <dbReference type="ARBA" id="ARBA00029936"/>
    </source>
</evidence>
<evidence type="ECO:0000256" key="4">
    <source>
        <dbReference type="ARBA" id="ARBA00022741"/>
    </source>
</evidence>
<dbReference type="GO" id="GO:0002161">
    <property type="term" value="F:aminoacyl-tRNA deacylase activity"/>
    <property type="evidence" value="ECO:0007669"/>
    <property type="project" value="InterPro"/>
</dbReference>
<dbReference type="Pfam" id="PF00133">
    <property type="entry name" value="tRNA-synt_1"/>
    <property type="match status" value="2"/>
</dbReference>
<dbReference type="Gene3D" id="3.90.740.10">
    <property type="entry name" value="Valyl/Leucyl/Isoleucyl-tRNA synthetase, editing domain"/>
    <property type="match status" value="1"/>
</dbReference>
<evidence type="ECO:0000256" key="2">
    <source>
        <dbReference type="ARBA" id="ARBA00013169"/>
    </source>
</evidence>
<evidence type="ECO:0000256" key="5">
    <source>
        <dbReference type="ARBA" id="ARBA00022840"/>
    </source>
</evidence>
<proteinExistence type="inferred from homology"/>
<feature type="domain" description="Methionyl/Valyl/Leucyl/Isoleucyl-tRNA synthetase anticodon-binding" evidence="13">
    <location>
        <begin position="781"/>
        <end position="910"/>
    </location>
</feature>
<dbReference type="GO" id="GO:0005524">
    <property type="term" value="F:ATP binding"/>
    <property type="evidence" value="ECO:0007669"/>
    <property type="project" value="UniProtKB-KW"/>
</dbReference>
<evidence type="ECO:0000313" key="15">
    <source>
        <dbReference type="Proteomes" id="UP000323011"/>
    </source>
</evidence>
<reference evidence="14 15" key="1">
    <citation type="submission" date="2019-07" db="EMBL/GenBank/DDBJ databases">
        <title>Genomes of Cafeteria roenbergensis.</title>
        <authorList>
            <person name="Fischer M.G."/>
            <person name="Hackl T."/>
            <person name="Roman M."/>
        </authorList>
    </citation>
    <scope>NUCLEOTIDE SEQUENCE [LARGE SCALE GENOMIC DNA]</scope>
    <source>
        <strain evidence="14 15">BVI</strain>
    </source>
</reference>
<dbReference type="NCBIfam" id="TIGR00422">
    <property type="entry name" value="valS"/>
    <property type="match status" value="1"/>
</dbReference>
<evidence type="ECO:0000256" key="3">
    <source>
        <dbReference type="ARBA" id="ARBA00022598"/>
    </source>
</evidence>
<dbReference type="OMA" id="STARECE"/>
<dbReference type="EMBL" id="VLTN01000010">
    <property type="protein sequence ID" value="KAA0154665.1"/>
    <property type="molecule type" value="Genomic_DNA"/>
</dbReference>
<evidence type="ECO:0000256" key="11">
    <source>
        <dbReference type="SAM" id="MobiDB-lite"/>
    </source>
</evidence>
<feature type="region of interest" description="Disordered" evidence="11">
    <location>
        <begin position="1078"/>
        <end position="1099"/>
    </location>
</feature>
<sequence>MARSFEPSVVERGWYEWWHTEARVFGPRSEREGGEERPPFSMLLPPPNVTGALHIGHALTVAAQDSIARWRRMCGDDVLWVPGLDHAGIATQTVVERRLLKEEGLTRHDLGRDEFLRRVWAWRDQYGERITGQVRRLGASLDWSREFFTLDDARSRAVNEAFSRMFEDGVMYRGQRLVNWCPALRTALSDIEVDIKQIEGPTKLSVPAPSGSATAEAAMREVELGWIETFEYAAEGGGPGLRVATTRLETMLGDAAVAVHPEDPRYAALVGKNLVHPLTGRLIPVVADADLVDMDTGTGAVKVTPAHDPNDFECGLRHGLHAAGLFDDSGRLVQSVWPDGGGEVVPGDLVGADRFHARDAVRALLQQRGAYVGREPKSMAVAVCSRSGDVLEPMMRAQWWARADAMAGRAREAVSSGETAVRPASAEAEWQRWLGESRDWCVSRQLWWGHRIPAWRVRRSGGAAAPAPDGPGEAPAVSSALRKWGVFEGEEWVCAADEDEALRIARLAARSEEAQASARAAGLDLSEVACVERDPDVLDTWFSSGLLPLAALGWPADDAAGTPGDLGLSPSLRRFYPMSVLETGQDILFFWVARMVMLCATVPRETSATSPGPLQSPFEQVLLHGMVRDAEGRKMSKSLGNVIDPLAVTDGRPLADMLADVASGNLSAAEAKRAEARILADFPEGIPASGADALRGALLHLMQGQSADVNMDVRRVQSWRLFCNKLWNASRFVLAGVEAQAAPAGAAQPAAAAGVGAAGPLGPRHAVLTEDLAAALPLPARWLLHRAAVATADVNTAFATFDLGAGAARAQAFVQADLCDVAIEWCKPSLSVQPAGGETGAPAEASAARREEAAATAAALAVALDAALRLLHPMMPFVTEELWQRLHRTGLEGAMDGQTPTDSLAEAPFPLLPGPYRAGLSVSDCSQGGWSSAGEPASGPSLLRFVDPDLDATMATLTSVVSSARAVTAVAQRVAGAAFRDHPRCVVVACQSEADAAAVRAHERELRAMLRLDASGGALAGELVVVAGEGDAAAARAGVLAQVACAGVSVGVQLPGGSDTRDAVAAEAARLRKRAAQRTSKAQGMQRKLAAPGFAKAPQRVRDDAQRGLEVEQAAAAADEQAALALEVAARA</sequence>
<dbReference type="GO" id="GO:0004832">
    <property type="term" value="F:valine-tRNA ligase activity"/>
    <property type="evidence" value="ECO:0007669"/>
    <property type="project" value="UniProtKB-EC"/>
</dbReference>
<keyword evidence="6 10" id="KW-0648">Protein biosynthesis</keyword>
<protein>
    <recommendedName>
        <fullName evidence="2">valine--tRNA ligase</fullName>
        <ecNumber evidence="2">6.1.1.9</ecNumber>
    </recommendedName>
    <alternativeName>
        <fullName evidence="8">Valyl-tRNA synthetase</fullName>
    </alternativeName>
</protein>
<gene>
    <name evidence="14" type="ORF">FNF29_02195</name>
</gene>
<dbReference type="InterPro" id="IPR013155">
    <property type="entry name" value="M/V/L/I-tRNA-synth_anticd-bd"/>
</dbReference>
<keyword evidence="3 10" id="KW-0436">Ligase</keyword>
<dbReference type="InterPro" id="IPR009008">
    <property type="entry name" value="Val/Leu/Ile-tRNA-synth_edit"/>
</dbReference>
<dbReference type="InterPro" id="IPR014729">
    <property type="entry name" value="Rossmann-like_a/b/a_fold"/>
</dbReference>
<dbReference type="InterPro" id="IPR002300">
    <property type="entry name" value="aa-tRNA-synth_Ia"/>
</dbReference>
<comment type="catalytic activity">
    <reaction evidence="9">
        <text>tRNA(Val) + L-valine + ATP = L-valyl-tRNA(Val) + AMP + diphosphate</text>
        <dbReference type="Rhea" id="RHEA:10704"/>
        <dbReference type="Rhea" id="RHEA-COMP:9672"/>
        <dbReference type="Rhea" id="RHEA-COMP:9708"/>
        <dbReference type="ChEBI" id="CHEBI:30616"/>
        <dbReference type="ChEBI" id="CHEBI:33019"/>
        <dbReference type="ChEBI" id="CHEBI:57762"/>
        <dbReference type="ChEBI" id="CHEBI:78442"/>
        <dbReference type="ChEBI" id="CHEBI:78537"/>
        <dbReference type="ChEBI" id="CHEBI:456215"/>
        <dbReference type="EC" id="6.1.1.9"/>
    </reaction>
</comment>
<dbReference type="PANTHER" id="PTHR11946">
    <property type="entry name" value="VALYL-TRNA SYNTHETASES"/>
    <property type="match status" value="1"/>
</dbReference>